<accession>A0A931HWF4</accession>
<keyword evidence="3" id="KW-1185">Reference proteome</keyword>
<dbReference type="SMART" id="SM00530">
    <property type="entry name" value="HTH_XRE"/>
    <property type="match status" value="1"/>
</dbReference>
<dbReference type="CDD" id="cd00093">
    <property type="entry name" value="HTH_XRE"/>
    <property type="match status" value="1"/>
</dbReference>
<dbReference type="Pfam" id="PF01381">
    <property type="entry name" value="HTH_3"/>
    <property type="match status" value="1"/>
</dbReference>
<feature type="domain" description="HTH cro/C1-type" evidence="1">
    <location>
        <begin position="5"/>
        <end position="59"/>
    </location>
</feature>
<organism evidence="2 3">
    <name type="scientific">Halobacillus yeomjeoni</name>
    <dbReference type="NCBI Taxonomy" id="311194"/>
    <lineage>
        <taxon>Bacteria</taxon>
        <taxon>Bacillati</taxon>
        <taxon>Bacillota</taxon>
        <taxon>Bacilli</taxon>
        <taxon>Bacillales</taxon>
        <taxon>Bacillaceae</taxon>
        <taxon>Halobacillus</taxon>
    </lineage>
</organism>
<dbReference type="InterPro" id="IPR013656">
    <property type="entry name" value="PAS_4"/>
</dbReference>
<dbReference type="RefSeq" id="WP_197317075.1">
    <property type="nucleotide sequence ID" value="NZ_JADZSC010000002.1"/>
</dbReference>
<evidence type="ECO:0000259" key="1">
    <source>
        <dbReference type="PROSITE" id="PS50943"/>
    </source>
</evidence>
<evidence type="ECO:0000313" key="2">
    <source>
        <dbReference type="EMBL" id="MBH0230441.1"/>
    </source>
</evidence>
<dbReference type="AlphaFoldDB" id="A0A931HWF4"/>
<dbReference type="GO" id="GO:0003677">
    <property type="term" value="F:DNA binding"/>
    <property type="evidence" value="ECO:0007669"/>
    <property type="project" value="InterPro"/>
</dbReference>
<dbReference type="Gene3D" id="3.30.450.20">
    <property type="entry name" value="PAS domain"/>
    <property type="match status" value="1"/>
</dbReference>
<evidence type="ECO:0000313" key="3">
    <source>
        <dbReference type="Proteomes" id="UP000614490"/>
    </source>
</evidence>
<dbReference type="SUPFAM" id="SSF47413">
    <property type="entry name" value="lambda repressor-like DNA-binding domains"/>
    <property type="match status" value="1"/>
</dbReference>
<dbReference type="EMBL" id="JADZSC010000002">
    <property type="protein sequence ID" value="MBH0230441.1"/>
    <property type="molecule type" value="Genomic_DNA"/>
</dbReference>
<reference evidence="2 3" key="1">
    <citation type="journal article" date="2005" name="Int. J. Syst. Evol. Microbiol.">
        <title>Halobacillus yeomjeoni sp. nov., isolated from a marine solar saltern in Korea.</title>
        <authorList>
            <person name="Yoon J.H."/>
            <person name="Kang S.J."/>
            <person name="Lee C.H."/>
            <person name="Oh H.W."/>
            <person name="Oh T.K."/>
        </authorList>
    </citation>
    <scope>NUCLEOTIDE SEQUENCE [LARGE SCALE GENOMIC DNA]</scope>
    <source>
        <strain evidence="2 3">KCTC 3957</strain>
    </source>
</reference>
<dbReference type="InterPro" id="IPR010982">
    <property type="entry name" value="Lambda_DNA-bd_dom_sf"/>
</dbReference>
<name>A0A931HWF4_9BACI</name>
<proteinExistence type="predicted"/>
<dbReference type="SUPFAM" id="SSF55785">
    <property type="entry name" value="PYP-like sensor domain (PAS domain)"/>
    <property type="match status" value="1"/>
</dbReference>
<dbReference type="InterPro" id="IPR001387">
    <property type="entry name" value="Cro/C1-type_HTH"/>
</dbReference>
<protein>
    <submittedName>
        <fullName evidence="2">Helix-turn-helix domain-containing protein</fullName>
    </submittedName>
</protein>
<dbReference type="Proteomes" id="UP000614490">
    <property type="component" value="Unassembled WGS sequence"/>
</dbReference>
<dbReference type="InterPro" id="IPR035965">
    <property type="entry name" value="PAS-like_dom_sf"/>
</dbReference>
<dbReference type="Gene3D" id="1.10.260.40">
    <property type="entry name" value="lambda repressor-like DNA-binding domains"/>
    <property type="match status" value="1"/>
</dbReference>
<dbReference type="PROSITE" id="PS50943">
    <property type="entry name" value="HTH_CROC1"/>
    <property type="match status" value="1"/>
</dbReference>
<sequence>MRDWLIQLRKKLKLTQQQVADGAHIDRAYYAQIENGTRNPSMAVASQIATHMNINPMLFFSEHFNGPFEQALLNSPVIVAHCDTKLRYTWMFNPHPDFNMENIIGKTDEELDSNEGTQALMKLKQRVIDTGKTVKETIAFPLSNGMIQYFVFAQPIYNASGEIIGAATASTEIQS</sequence>
<comment type="caution">
    <text evidence="2">The sequence shown here is derived from an EMBL/GenBank/DDBJ whole genome shotgun (WGS) entry which is preliminary data.</text>
</comment>
<dbReference type="Pfam" id="PF08448">
    <property type="entry name" value="PAS_4"/>
    <property type="match status" value="1"/>
</dbReference>
<gene>
    <name evidence="2" type="ORF">H0267_09485</name>
</gene>